<evidence type="ECO:0000259" key="1">
    <source>
        <dbReference type="Pfam" id="PF01402"/>
    </source>
</evidence>
<dbReference type="Gene3D" id="1.10.1220.10">
    <property type="entry name" value="Met repressor-like"/>
    <property type="match status" value="1"/>
</dbReference>
<comment type="caution">
    <text evidence="2">The sequence shown here is derived from an EMBL/GenBank/DDBJ whole genome shotgun (WGS) entry which is preliminary data.</text>
</comment>
<dbReference type="AlphaFoldDB" id="A0A840G2D0"/>
<dbReference type="EMBL" id="JACIFZ010000014">
    <property type="protein sequence ID" value="MBB4225739.1"/>
    <property type="molecule type" value="Genomic_DNA"/>
</dbReference>
<dbReference type="InterPro" id="IPR013321">
    <property type="entry name" value="Arc_rbn_hlx_hlx"/>
</dbReference>
<protein>
    <submittedName>
        <fullName evidence="2">Putative transcriptional regulator</fullName>
    </submittedName>
</protein>
<evidence type="ECO:0000313" key="2">
    <source>
        <dbReference type="EMBL" id="MBB4225739.1"/>
    </source>
</evidence>
<dbReference type="Proteomes" id="UP000524450">
    <property type="component" value="Unassembled WGS sequence"/>
</dbReference>
<reference evidence="2 3" key="1">
    <citation type="submission" date="2020-08" db="EMBL/GenBank/DDBJ databases">
        <title>Genomic Encyclopedia of Type Strains, Phase IV (KMG-V): Genome sequencing to study the core and pangenomes of soil and plant-associated prokaryotes.</title>
        <authorList>
            <person name="Whitman W."/>
        </authorList>
    </citation>
    <scope>NUCLEOTIDE SEQUENCE [LARGE SCALE GENOMIC DNA]</scope>
    <source>
        <strain evidence="2 3">34/80</strain>
    </source>
</reference>
<dbReference type="RefSeq" id="WP_184642473.1">
    <property type="nucleotide sequence ID" value="NZ_JACIFZ010000014.1"/>
</dbReference>
<gene>
    <name evidence="2" type="ORF">GGD71_006552</name>
</gene>
<dbReference type="GO" id="GO:0006355">
    <property type="term" value="P:regulation of DNA-templated transcription"/>
    <property type="evidence" value="ECO:0007669"/>
    <property type="project" value="InterPro"/>
</dbReference>
<sequence length="94" mass="10194">MSTTTIRLEDELKARIAAAAARSGRSSHAFILDALSDMVARSEMDEELHGIADRRWAALQRTGESLAWEDAKAYIQARAAGKKVARPSARKPGG</sequence>
<dbReference type="InterPro" id="IPR002145">
    <property type="entry name" value="CopG"/>
</dbReference>
<accession>A0A840G2D0</accession>
<evidence type="ECO:0000313" key="3">
    <source>
        <dbReference type="Proteomes" id="UP000524450"/>
    </source>
</evidence>
<dbReference type="SUPFAM" id="SSF47598">
    <property type="entry name" value="Ribbon-helix-helix"/>
    <property type="match status" value="1"/>
</dbReference>
<organism evidence="2 3">
    <name type="scientific">Variovorax guangxiensis</name>
    <dbReference type="NCBI Taxonomy" id="1775474"/>
    <lineage>
        <taxon>Bacteria</taxon>
        <taxon>Pseudomonadati</taxon>
        <taxon>Pseudomonadota</taxon>
        <taxon>Betaproteobacteria</taxon>
        <taxon>Burkholderiales</taxon>
        <taxon>Comamonadaceae</taxon>
        <taxon>Variovorax</taxon>
    </lineage>
</organism>
<dbReference type="Pfam" id="PF01402">
    <property type="entry name" value="RHH_1"/>
    <property type="match status" value="1"/>
</dbReference>
<name>A0A840G2D0_9BURK</name>
<feature type="domain" description="Ribbon-helix-helix protein CopG" evidence="1">
    <location>
        <begin position="4"/>
        <end position="41"/>
    </location>
</feature>
<dbReference type="InterPro" id="IPR010985">
    <property type="entry name" value="Ribbon_hlx_hlx"/>
</dbReference>
<proteinExistence type="predicted"/>